<comment type="caution">
    <text evidence="1">The sequence shown here is derived from an EMBL/GenBank/DDBJ whole genome shotgun (WGS) entry which is preliminary data.</text>
</comment>
<proteinExistence type="predicted"/>
<accession>A0ACC2GKL8</accession>
<gene>
    <name evidence="1" type="ORF">DPEC_G00155960</name>
</gene>
<evidence type="ECO:0000313" key="1">
    <source>
        <dbReference type="EMBL" id="KAJ8004166.1"/>
    </source>
</evidence>
<organism evidence="1 2">
    <name type="scientific">Dallia pectoralis</name>
    <name type="common">Alaska blackfish</name>
    <dbReference type="NCBI Taxonomy" id="75939"/>
    <lineage>
        <taxon>Eukaryota</taxon>
        <taxon>Metazoa</taxon>
        <taxon>Chordata</taxon>
        <taxon>Craniata</taxon>
        <taxon>Vertebrata</taxon>
        <taxon>Euteleostomi</taxon>
        <taxon>Actinopterygii</taxon>
        <taxon>Neopterygii</taxon>
        <taxon>Teleostei</taxon>
        <taxon>Protacanthopterygii</taxon>
        <taxon>Esociformes</taxon>
        <taxon>Umbridae</taxon>
        <taxon>Dallia</taxon>
    </lineage>
</organism>
<dbReference type="Proteomes" id="UP001157502">
    <property type="component" value="Chromosome 12"/>
</dbReference>
<evidence type="ECO:0000313" key="2">
    <source>
        <dbReference type="Proteomes" id="UP001157502"/>
    </source>
</evidence>
<reference evidence="1" key="1">
    <citation type="submission" date="2021-05" db="EMBL/GenBank/DDBJ databases">
        <authorList>
            <person name="Pan Q."/>
            <person name="Jouanno E."/>
            <person name="Zahm M."/>
            <person name="Klopp C."/>
            <person name="Cabau C."/>
            <person name="Louis A."/>
            <person name="Berthelot C."/>
            <person name="Parey E."/>
            <person name="Roest Crollius H."/>
            <person name="Montfort J."/>
            <person name="Robinson-Rechavi M."/>
            <person name="Bouchez O."/>
            <person name="Lampietro C."/>
            <person name="Lopez Roques C."/>
            <person name="Donnadieu C."/>
            <person name="Postlethwait J."/>
            <person name="Bobe J."/>
            <person name="Dillon D."/>
            <person name="Chandos A."/>
            <person name="von Hippel F."/>
            <person name="Guiguen Y."/>
        </authorList>
    </citation>
    <scope>NUCLEOTIDE SEQUENCE</scope>
    <source>
        <strain evidence="1">YG-Jan2019</strain>
    </source>
</reference>
<dbReference type="EMBL" id="CM055739">
    <property type="protein sequence ID" value="KAJ8004166.1"/>
    <property type="molecule type" value="Genomic_DNA"/>
</dbReference>
<sequence length="159" mass="18392">MDEDIRAADGITEEQIEEMHQNIQRFMSDTQASVMRLKEISGFLFARDAEKRKKLENALHKGGVWCWWWEPKDDARTILKIHELQPPSASMFLMDPSLANKSSFDLSFMCRIIVKGDLQHISWFHESAAEVSISSQGYCDNLLGFYQLRETCMKTVTQV</sequence>
<keyword evidence="2" id="KW-1185">Reference proteome</keyword>
<protein>
    <submittedName>
        <fullName evidence="1">Uncharacterized protein</fullName>
    </submittedName>
</protein>
<name>A0ACC2GKL8_DALPE</name>